<dbReference type="InterPro" id="IPR039657">
    <property type="entry name" value="Dimethylallyltransferase"/>
</dbReference>
<keyword evidence="3" id="KW-0203">Cytokinin biosynthesis</keyword>
<dbReference type="Pfam" id="PF01715">
    <property type="entry name" value="IPPT"/>
    <property type="match status" value="2"/>
</dbReference>
<reference evidence="7" key="1">
    <citation type="submission" date="2025-08" db="UniProtKB">
        <authorList>
            <consortium name="RefSeq"/>
        </authorList>
    </citation>
    <scope>IDENTIFICATION</scope>
</reference>
<evidence type="ECO:0000256" key="4">
    <source>
        <dbReference type="ARBA" id="ARBA00022741"/>
    </source>
</evidence>
<organism evidence="6 7">
    <name type="scientific">Elaeis guineensis var. tenera</name>
    <name type="common">Oil palm</name>
    <dbReference type="NCBI Taxonomy" id="51953"/>
    <lineage>
        <taxon>Eukaryota</taxon>
        <taxon>Viridiplantae</taxon>
        <taxon>Streptophyta</taxon>
        <taxon>Embryophyta</taxon>
        <taxon>Tracheophyta</taxon>
        <taxon>Spermatophyta</taxon>
        <taxon>Magnoliopsida</taxon>
        <taxon>Liliopsida</taxon>
        <taxon>Arecaceae</taxon>
        <taxon>Arecoideae</taxon>
        <taxon>Cocoseae</taxon>
        <taxon>Elaeidinae</taxon>
        <taxon>Elaeis</taxon>
    </lineage>
</organism>
<dbReference type="AlphaFoldDB" id="A0A6I9RIW4"/>
<accession>A0A6I9RIW4</accession>
<evidence type="ECO:0000256" key="2">
    <source>
        <dbReference type="ARBA" id="ARBA00022679"/>
    </source>
</evidence>
<keyword evidence="2" id="KW-0808">Transferase</keyword>
<dbReference type="SUPFAM" id="SSF52540">
    <property type="entry name" value="P-loop containing nucleoside triphosphate hydrolases"/>
    <property type="match status" value="1"/>
</dbReference>
<dbReference type="Gene3D" id="1.10.287.890">
    <property type="entry name" value="Crystal structure of tRNA isopentenylpyrophosphate transferase (bh2366) domain"/>
    <property type="match status" value="1"/>
</dbReference>
<dbReference type="GO" id="GO:0005524">
    <property type="term" value="F:ATP binding"/>
    <property type="evidence" value="ECO:0007669"/>
    <property type="project" value="UniProtKB-KW"/>
</dbReference>
<gene>
    <name evidence="7" type="primary">LOC105049138</name>
</gene>
<dbReference type="GO" id="GO:0005739">
    <property type="term" value="C:mitochondrion"/>
    <property type="evidence" value="ECO:0007669"/>
    <property type="project" value="TreeGrafter"/>
</dbReference>
<keyword evidence="5" id="KW-0067">ATP-binding</keyword>
<keyword evidence="4" id="KW-0547">Nucleotide-binding</keyword>
<dbReference type="GeneID" id="105049138"/>
<evidence type="ECO:0000313" key="7">
    <source>
        <dbReference type="RefSeq" id="XP_010927008.1"/>
    </source>
</evidence>
<name>A0A6I9RIW4_ELAGV</name>
<dbReference type="PANTHER" id="PTHR11088">
    <property type="entry name" value="TRNA DIMETHYLALLYLTRANSFERASE"/>
    <property type="match status" value="1"/>
</dbReference>
<evidence type="ECO:0000256" key="5">
    <source>
        <dbReference type="ARBA" id="ARBA00022840"/>
    </source>
</evidence>
<comment type="similarity">
    <text evidence="1">Belongs to the IPP transferase family.</text>
</comment>
<protein>
    <submittedName>
        <fullName evidence="7">Adenylate isopentenyltransferase</fullName>
    </submittedName>
</protein>
<proteinExistence type="inferred from homology"/>
<dbReference type="GO" id="GO:0006400">
    <property type="term" value="P:tRNA modification"/>
    <property type="evidence" value="ECO:0007669"/>
    <property type="project" value="TreeGrafter"/>
</dbReference>
<sequence length="357" mass="38462">MRILFSRSGGSTISALLSPLLQGLQRPVVAAAKFLFRQQSVMTAVESQSSLHHHLLCLPRRACSGRRNDSVVVVMGATGTGKSKLSIDLATRFPSEVVNSDKIQVYRGLDITTNKIPLADRCGVPHHLLGELDPAVGELPALKFRSLAASAIERIAARRRLPVVAGGSNSFIHALLAARHDPLVDPFAAGDSRRGRRERLRYRCCFLWVDVEPKVLAEYLDLRVEEMVAAGMVEELEAYFAGEGAEPGRHPGLEKAIGVPEFREYFKKGKGAGEYAAAVAAIKVNGRRLAEEQVRKIGRLGEGGCGWALQRVDATAAVRARLGGSAWVAAWERDVVGPSVAAVEGFLESSLSPPLGS</sequence>
<dbReference type="FunCoup" id="A0A6I9RIW4">
    <property type="interactions" value="13"/>
</dbReference>
<dbReference type="KEGG" id="egu:105049138"/>
<dbReference type="GO" id="GO:0009691">
    <property type="term" value="P:cytokinin biosynthetic process"/>
    <property type="evidence" value="ECO:0007669"/>
    <property type="project" value="UniProtKB-KW"/>
</dbReference>
<dbReference type="Gene3D" id="3.40.50.300">
    <property type="entry name" value="P-loop containing nucleotide triphosphate hydrolases"/>
    <property type="match status" value="1"/>
</dbReference>
<dbReference type="OrthoDB" id="775260at2759"/>
<dbReference type="InParanoid" id="A0A6I9RIW4"/>
<dbReference type="InterPro" id="IPR027417">
    <property type="entry name" value="P-loop_NTPase"/>
</dbReference>
<dbReference type="PANTHER" id="PTHR11088:SF86">
    <property type="entry name" value="ADENYLATE ISOPENTENYLTRANSFERASE 4-RELATED"/>
    <property type="match status" value="1"/>
</dbReference>
<keyword evidence="6" id="KW-1185">Reference proteome</keyword>
<evidence type="ECO:0000256" key="3">
    <source>
        <dbReference type="ARBA" id="ARBA00022712"/>
    </source>
</evidence>
<dbReference type="GO" id="GO:0052381">
    <property type="term" value="F:tRNA dimethylallyltransferase activity"/>
    <property type="evidence" value="ECO:0007669"/>
    <property type="project" value="TreeGrafter"/>
</dbReference>
<dbReference type="Proteomes" id="UP000504607">
    <property type="component" value="Chromosome 1"/>
</dbReference>
<evidence type="ECO:0000313" key="6">
    <source>
        <dbReference type="Proteomes" id="UP000504607"/>
    </source>
</evidence>
<dbReference type="RefSeq" id="XP_010927008.1">
    <property type="nucleotide sequence ID" value="XM_010928706.3"/>
</dbReference>
<evidence type="ECO:0000256" key="1">
    <source>
        <dbReference type="ARBA" id="ARBA00005842"/>
    </source>
</evidence>